<feature type="compositionally biased region" description="Polar residues" evidence="1">
    <location>
        <begin position="281"/>
        <end position="293"/>
    </location>
</feature>
<accession>A0A2W5IBA0</accession>
<proteinExistence type="predicted"/>
<feature type="transmembrane region" description="Helical" evidence="2">
    <location>
        <begin position="123"/>
        <end position="145"/>
    </location>
</feature>
<organism evidence="3 4">
    <name type="scientific">Lawsonella clevelandensis</name>
    <dbReference type="NCBI Taxonomy" id="1528099"/>
    <lineage>
        <taxon>Bacteria</taxon>
        <taxon>Bacillati</taxon>
        <taxon>Actinomycetota</taxon>
        <taxon>Actinomycetes</taxon>
        <taxon>Mycobacteriales</taxon>
        <taxon>Lawsonellaceae</taxon>
        <taxon>Lawsonella</taxon>
    </lineage>
</organism>
<feature type="region of interest" description="Disordered" evidence="1">
    <location>
        <begin position="94"/>
        <end position="117"/>
    </location>
</feature>
<feature type="compositionally biased region" description="Polar residues" evidence="1">
    <location>
        <begin position="94"/>
        <end position="108"/>
    </location>
</feature>
<name>A0A2W5IBA0_9ACTN</name>
<keyword evidence="2" id="KW-0472">Membrane</keyword>
<reference evidence="3 4" key="1">
    <citation type="submission" date="2017-08" db="EMBL/GenBank/DDBJ databases">
        <title>Infants hospitalized years apart are colonized by the same room-sourced microbial strains.</title>
        <authorList>
            <person name="Brooks B."/>
            <person name="Olm M.R."/>
            <person name="Firek B.A."/>
            <person name="Baker R."/>
            <person name="Thomas B.C."/>
            <person name="Morowitz M.J."/>
            <person name="Banfield J.F."/>
        </authorList>
    </citation>
    <scope>NUCLEOTIDE SEQUENCE [LARGE SCALE GENOMIC DNA]</scope>
    <source>
        <strain evidence="3">S2_006_000_R1_57</strain>
    </source>
</reference>
<dbReference type="Gene3D" id="6.10.250.1300">
    <property type="match status" value="1"/>
</dbReference>
<dbReference type="EMBL" id="QFOZ01000013">
    <property type="protein sequence ID" value="PZP88307.1"/>
    <property type="molecule type" value="Genomic_DNA"/>
</dbReference>
<evidence type="ECO:0000313" key="3">
    <source>
        <dbReference type="EMBL" id="PZP88307.1"/>
    </source>
</evidence>
<dbReference type="Proteomes" id="UP000248606">
    <property type="component" value="Unassembled WGS sequence"/>
</dbReference>
<feature type="compositionally biased region" description="Basic and acidic residues" evidence="1">
    <location>
        <begin position="242"/>
        <end position="255"/>
    </location>
</feature>
<sequence>MEHDRSNRDRVSADYVEKLRETDRYLDALSASMSTDHASAEHNDSAEYDDVAPELTSLFQQWRTDVTSAPLPPAPTVESLLGQSADKLPLHAVSSTASNAGSPPQSNTNREEHPRHHTWRREAVCVLSGAAAFLVIAAAGLTIAIQSAGMNDPLWPMNRALFASNADDIELATYLNQDIDRARSLASSGQDEEAMRVLDRVQTKVKGIGTESRRSDVQKRLDDTRKVFRGGNSGVKASRTTKSHESVENSEETRKRDKTKTKQKNSGSSSDNGTIFVDDSGTVTVTTESPGAGTSSAKPSTTQSTAAKSKKTSKKSSHDQKKSRSSKHSMYSSKASHAATSSPAKEPSNSTS</sequence>
<comment type="caution">
    <text evidence="3">The sequence shown here is derived from an EMBL/GenBank/DDBJ whole genome shotgun (WGS) entry which is preliminary data.</text>
</comment>
<evidence type="ECO:0000256" key="2">
    <source>
        <dbReference type="SAM" id="Phobius"/>
    </source>
</evidence>
<dbReference type="RefSeq" id="WP_290595696.1">
    <property type="nucleotide sequence ID" value="NZ_CAKZIO010000004.1"/>
</dbReference>
<feature type="region of interest" description="Disordered" evidence="1">
    <location>
        <begin position="208"/>
        <end position="352"/>
    </location>
</feature>
<keyword evidence="2" id="KW-1133">Transmembrane helix</keyword>
<dbReference type="AlphaFoldDB" id="A0A2W5IBA0"/>
<evidence type="ECO:0000313" key="4">
    <source>
        <dbReference type="Proteomes" id="UP000248606"/>
    </source>
</evidence>
<feature type="compositionally biased region" description="Basic and acidic residues" evidence="1">
    <location>
        <begin position="211"/>
        <end position="226"/>
    </location>
</feature>
<gene>
    <name evidence="3" type="ORF">DI579_06890</name>
</gene>
<evidence type="ECO:0000256" key="1">
    <source>
        <dbReference type="SAM" id="MobiDB-lite"/>
    </source>
</evidence>
<feature type="compositionally biased region" description="Polar residues" evidence="1">
    <location>
        <begin position="338"/>
        <end position="352"/>
    </location>
</feature>
<evidence type="ECO:0008006" key="5">
    <source>
        <dbReference type="Google" id="ProtNLM"/>
    </source>
</evidence>
<protein>
    <recommendedName>
        <fullName evidence="5">Anti-sigma-D factor RsdA sigma factor binding region domain-containing protein</fullName>
    </recommendedName>
</protein>
<feature type="compositionally biased region" description="Low complexity" evidence="1">
    <location>
        <begin position="294"/>
        <end position="307"/>
    </location>
</feature>
<keyword evidence="2" id="KW-0812">Transmembrane</keyword>